<dbReference type="SUPFAM" id="SSF49758">
    <property type="entry name" value="Calpain large subunit, middle domain (domain III)"/>
    <property type="match status" value="1"/>
</dbReference>
<accession>A0A3Q3VUX8</accession>
<dbReference type="Gene3D" id="2.60.40.150">
    <property type="entry name" value="C2 domain"/>
    <property type="match status" value="1"/>
</dbReference>
<dbReference type="InterPro" id="IPR022684">
    <property type="entry name" value="Calpain_cysteine_protease"/>
</dbReference>
<evidence type="ECO:0000256" key="4">
    <source>
        <dbReference type="ARBA" id="ARBA00022807"/>
    </source>
</evidence>
<evidence type="ECO:0000256" key="2">
    <source>
        <dbReference type="ARBA" id="ARBA00022670"/>
    </source>
</evidence>
<dbReference type="Gene3D" id="3.90.70.10">
    <property type="entry name" value="Cysteine proteinases"/>
    <property type="match status" value="1"/>
</dbReference>
<comment type="similarity">
    <text evidence="1">Belongs to the peptidase C2 family.</text>
</comment>
<dbReference type="PANTHER" id="PTHR10183">
    <property type="entry name" value="CALPAIN"/>
    <property type="match status" value="1"/>
</dbReference>
<sequence>MVVPYEGQSFSTLRRQCQQNGSLFEDPLFPATDQSLFCQDNHIGRVTWKRPKQLCSNPHLFVNGISAHDLHQGQLGNCWFVAACSSLASRDALWQKVIPDWTDQEWDEKNYAGIFHFCFWRFGEWVDVVIDDRLPTVNGELIYCHSSDNNEFWSALLEKAYAKICGCYEALDGGNTADALVDFTGGVSETMDLMEIGFKDDEEKCNKLFERVLKVYNRGGLISCSIRATSAADMEARLACGLVKGHAYAVTDVCRVRLGHGLLAYFKSDKLTMIRMRNPWGQREWNGPWSDSSEEWKKVSQSERERMGVTVQDDGEFWMTFDDFIANFTDLILCRLINKSYLSFHKTWEEAVMHGSWRRHNEPLLNRAGGCVNNSSSFLQNPQYAFHVKKPKDEVLICLQQKERRATLREGRGQNLAIGFDIHRVELNRIYRMHVTQQKIGGSVYINSRSVFKRINLAEGRYVIIPTTFDPGLEADFLLRIYTDVPSSCKELTLDEPPQTCWSGLCGYPCMVTQVHILSANGLSGQDSDGVSDPYVIIRCEGEKVCSPVHKNTQNPVFDTKGVFYRKKANKPISIEVCVCVCIYNHNFLMDSFLGQVTLTAEPGDFQQTLHLRDKDDRHDNDLPGTLSVAIVTNTVLTNI</sequence>
<dbReference type="PROSITE" id="PS50004">
    <property type="entry name" value="C2"/>
    <property type="match status" value="1"/>
</dbReference>
<keyword evidence="3 6" id="KW-0378">Hydrolase</keyword>
<dbReference type="SUPFAM" id="SSF54001">
    <property type="entry name" value="Cysteine proteinases"/>
    <property type="match status" value="1"/>
</dbReference>
<dbReference type="InterPro" id="IPR022682">
    <property type="entry name" value="Calpain_domain_III"/>
</dbReference>
<evidence type="ECO:0000259" key="7">
    <source>
        <dbReference type="PROSITE" id="PS50004"/>
    </source>
</evidence>
<evidence type="ECO:0000256" key="1">
    <source>
        <dbReference type="ARBA" id="ARBA00007623"/>
    </source>
</evidence>
<keyword evidence="2 6" id="KW-0645">Protease</keyword>
<reference evidence="9" key="2">
    <citation type="submission" date="2025-09" db="UniProtKB">
        <authorList>
            <consortium name="Ensembl"/>
        </authorList>
    </citation>
    <scope>IDENTIFICATION</scope>
</reference>
<protein>
    <submittedName>
        <fullName evidence="9">Uncharacterized protein</fullName>
    </submittedName>
</protein>
<feature type="domain" description="C2" evidence="7">
    <location>
        <begin position="493"/>
        <end position="614"/>
    </location>
</feature>
<dbReference type="Gene3D" id="2.60.120.380">
    <property type="match status" value="1"/>
</dbReference>
<dbReference type="AlphaFoldDB" id="A0A3Q3VUX8"/>
<dbReference type="InterPro" id="IPR038765">
    <property type="entry name" value="Papain-like_cys_pep_sf"/>
</dbReference>
<dbReference type="SMART" id="SM00230">
    <property type="entry name" value="CysPc"/>
    <property type="match status" value="1"/>
</dbReference>
<feature type="active site" evidence="5 6">
    <location>
        <position position="246"/>
    </location>
</feature>
<dbReference type="PROSITE" id="PS00139">
    <property type="entry name" value="THIOL_PROTEASE_CYS"/>
    <property type="match status" value="1"/>
</dbReference>
<dbReference type="CDD" id="cd04046">
    <property type="entry name" value="C2_Calpain"/>
    <property type="match status" value="1"/>
</dbReference>
<dbReference type="CDD" id="cd00214">
    <property type="entry name" value="Calpain_III"/>
    <property type="match status" value="1"/>
</dbReference>
<feature type="active site" evidence="5 6">
    <location>
        <position position="78"/>
    </location>
</feature>
<dbReference type="PROSITE" id="PS50203">
    <property type="entry name" value="CALPAIN_CAT"/>
    <property type="match status" value="1"/>
</dbReference>
<evidence type="ECO:0000256" key="5">
    <source>
        <dbReference type="PIRSR" id="PIRSR622684-1"/>
    </source>
</evidence>
<dbReference type="InterPro" id="IPR001300">
    <property type="entry name" value="Peptidase_C2_calpain_cat"/>
</dbReference>
<dbReference type="GO" id="GO:0004198">
    <property type="term" value="F:calcium-dependent cysteine-type endopeptidase activity"/>
    <property type="evidence" value="ECO:0007669"/>
    <property type="project" value="InterPro"/>
</dbReference>
<keyword evidence="4 6" id="KW-0788">Thiol protease</keyword>
<evidence type="ECO:0000313" key="9">
    <source>
        <dbReference type="Ensembl" id="ENSMMOP00000006626.1"/>
    </source>
</evidence>
<proteinExistence type="inferred from homology"/>
<evidence type="ECO:0000256" key="3">
    <source>
        <dbReference type="ARBA" id="ARBA00022801"/>
    </source>
</evidence>
<dbReference type="InterPro" id="IPR036213">
    <property type="entry name" value="Calpain_III_sf"/>
</dbReference>
<evidence type="ECO:0000256" key="6">
    <source>
        <dbReference type="PROSITE-ProRule" id="PRU00239"/>
    </source>
</evidence>
<name>A0A3Q3VUX8_MOLML</name>
<dbReference type="STRING" id="94237.ENSMMOP00000006626"/>
<evidence type="ECO:0000259" key="8">
    <source>
        <dbReference type="PROSITE" id="PS50203"/>
    </source>
</evidence>
<dbReference type="InterPro" id="IPR035892">
    <property type="entry name" value="C2_domain_sf"/>
</dbReference>
<feature type="domain" description="Calpain catalytic" evidence="8">
    <location>
        <begin position="23"/>
        <end position="337"/>
    </location>
</feature>
<dbReference type="FunFam" id="2.60.120.380:FF:000003">
    <property type="entry name" value="Calpain 5"/>
    <property type="match status" value="1"/>
</dbReference>
<dbReference type="FunFam" id="3.90.70.10:FF:000027">
    <property type="entry name" value="Calpain 5"/>
    <property type="match status" value="1"/>
</dbReference>
<keyword evidence="10" id="KW-1185">Reference proteome</keyword>
<dbReference type="SMART" id="SM00239">
    <property type="entry name" value="C2"/>
    <property type="match status" value="1"/>
</dbReference>
<dbReference type="PANTHER" id="PTHR10183:SF402">
    <property type="entry name" value="CALPAIN-5"/>
    <property type="match status" value="1"/>
</dbReference>
<evidence type="ECO:0000313" key="10">
    <source>
        <dbReference type="Proteomes" id="UP000261620"/>
    </source>
</evidence>
<dbReference type="InterPro" id="IPR022683">
    <property type="entry name" value="Calpain_III"/>
</dbReference>
<dbReference type="FunFam" id="2.60.40.150:FF:000173">
    <property type="entry name" value="Calpain 5b"/>
    <property type="match status" value="1"/>
</dbReference>
<dbReference type="GO" id="GO:0005737">
    <property type="term" value="C:cytoplasm"/>
    <property type="evidence" value="ECO:0007669"/>
    <property type="project" value="TreeGrafter"/>
</dbReference>
<dbReference type="Pfam" id="PF01067">
    <property type="entry name" value="Calpain_III"/>
    <property type="match status" value="1"/>
</dbReference>
<dbReference type="OMA" id="RMHVAQQ"/>
<reference evidence="9" key="1">
    <citation type="submission" date="2025-08" db="UniProtKB">
        <authorList>
            <consortium name="Ensembl"/>
        </authorList>
    </citation>
    <scope>IDENTIFICATION</scope>
</reference>
<organism evidence="9 10">
    <name type="scientific">Mola mola</name>
    <name type="common">Ocean sunfish</name>
    <name type="synonym">Tetraodon mola</name>
    <dbReference type="NCBI Taxonomy" id="94237"/>
    <lineage>
        <taxon>Eukaryota</taxon>
        <taxon>Metazoa</taxon>
        <taxon>Chordata</taxon>
        <taxon>Craniata</taxon>
        <taxon>Vertebrata</taxon>
        <taxon>Euteleostomi</taxon>
        <taxon>Actinopterygii</taxon>
        <taxon>Neopterygii</taxon>
        <taxon>Teleostei</taxon>
        <taxon>Neoteleostei</taxon>
        <taxon>Acanthomorphata</taxon>
        <taxon>Eupercaria</taxon>
        <taxon>Tetraodontiformes</taxon>
        <taxon>Molidae</taxon>
        <taxon>Mola</taxon>
    </lineage>
</organism>
<dbReference type="GO" id="GO:0006508">
    <property type="term" value="P:proteolysis"/>
    <property type="evidence" value="ECO:0007669"/>
    <property type="project" value="UniProtKB-KW"/>
</dbReference>
<dbReference type="CDD" id="cd00044">
    <property type="entry name" value="CysPc"/>
    <property type="match status" value="1"/>
</dbReference>
<dbReference type="PRINTS" id="PR00704">
    <property type="entry name" value="CALPAIN"/>
</dbReference>
<dbReference type="InterPro" id="IPR033883">
    <property type="entry name" value="C2_III"/>
</dbReference>
<dbReference type="InterPro" id="IPR033884">
    <property type="entry name" value="C2_Calpain"/>
</dbReference>
<dbReference type="Proteomes" id="UP000261620">
    <property type="component" value="Unplaced"/>
</dbReference>
<dbReference type="SUPFAM" id="SSF49562">
    <property type="entry name" value="C2 domain (Calcium/lipid-binding domain, CaLB)"/>
    <property type="match status" value="1"/>
</dbReference>
<dbReference type="InterPro" id="IPR000169">
    <property type="entry name" value="Pept_cys_AS"/>
</dbReference>
<feature type="active site" evidence="5 6">
    <location>
        <position position="278"/>
    </location>
</feature>
<dbReference type="Ensembl" id="ENSMMOT00000006750.1">
    <property type="protein sequence ID" value="ENSMMOP00000006626.1"/>
    <property type="gene ID" value="ENSMMOG00000005175.1"/>
</dbReference>
<dbReference type="SMART" id="SM00720">
    <property type="entry name" value="calpain_III"/>
    <property type="match status" value="1"/>
</dbReference>
<dbReference type="Pfam" id="PF00168">
    <property type="entry name" value="C2"/>
    <property type="match status" value="1"/>
</dbReference>
<dbReference type="InterPro" id="IPR000008">
    <property type="entry name" value="C2_dom"/>
</dbReference>
<dbReference type="Pfam" id="PF00648">
    <property type="entry name" value="Peptidase_C2"/>
    <property type="match status" value="1"/>
</dbReference>